<sequence>MDYLNSGGMLPLLLLALIVGVAGMILVPIVSGLLTGCIILAGALGLIDYGRPSHRKQIVKEIPDLTEKMASPENASQHVKSDPETQKDLEIGVDSLEEMLHVR</sequence>
<dbReference type="AlphaFoldDB" id="A0A1V6XYF9"/>
<organism evidence="2 3">
    <name type="scientific">Penicillium nalgiovense</name>
    <dbReference type="NCBI Taxonomy" id="60175"/>
    <lineage>
        <taxon>Eukaryota</taxon>
        <taxon>Fungi</taxon>
        <taxon>Dikarya</taxon>
        <taxon>Ascomycota</taxon>
        <taxon>Pezizomycotina</taxon>
        <taxon>Eurotiomycetes</taxon>
        <taxon>Eurotiomycetidae</taxon>
        <taxon>Eurotiales</taxon>
        <taxon>Aspergillaceae</taxon>
        <taxon>Penicillium</taxon>
    </lineage>
</organism>
<reference evidence="3" key="1">
    <citation type="journal article" date="2017" name="Nat. Microbiol.">
        <title>Global analysis of biosynthetic gene clusters reveals vast potential of secondary metabolite production in Penicillium species.</title>
        <authorList>
            <person name="Nielsen J.C."/>
            <person name="Grijseels S."/>
            <person name="Prigent S."/>
            <person name="Ji B."/>
            <person name="Dainat J."/>
            <person name="Nielsen K.F."/>
            <person name="Frisvad J.C."/>
            <person name="Workman M."/>
            <person name="Nielsen J."/>
        </authorList>
    </citation>
    <scope>NUCLEOTIDE SEQUENCE [LARGE SCALE GENOMIC DNA]</scope>
    <source>
        <strain evidence="3">IBT 13039</strain>
    </source>
</reference>
<name>A0A1V6XYF9_PENNA</name>
<gene>
    <name evidence="2" type="ORF">PENNAL_c0047G05404</name>
</gene>
<feature type="transmembrane region" description="Helical" evidence="1">
    <location>
        <begin position="14"/>
        <end position="47"/>
    </location>
</feature>
<evidence type="ECO:0000313" key="2">
    <source>
        <dbReference type="EMBL" id="OQE80192.1"/>
    </source>
</evidence>
<keyword evidence="1" id="KW-0472">Membrane</keyword>
<comment type="caution">
    <text evidence="2">The sequence shown here is derived from an EMBL/GenBank/DDBJ whole genome shotgun (WGS) entry which is preliminary data.</text>
</comment>
<proteinExistence type="predicted"/>
<dbReference type="EMBL" id="MOOB01000047">
    <property type="protein sequence ID" value="OQE80192.1"/>
    <property type="molecule type" value="Genomic_DNA"/>
</dbReference>
<protein>
    <submittedName>
        <fullName evidence="2">Uncharacterized protein</fullName>
    </submittedName>
</protein>
<evidence type="ECO:0000313" key="3">
    <source>
        <dbReference type="Proteomes" id="UP000191691"/>
    </source>
</evidence>
<accession>A0A1V6XYF9</accession>
<dbReference type="Proteomes" id="UP000191691">
    <property type="component" value="Unassembled WGS sequence"/>
</dbReference>
<keyword evidence="3" id="KW-1185">Reference proteome</keyword>
<keyword evidence="1" id="KW-1133">Transmembrane helix</keyword>
<keyword evidence="1" id="KW-0812">Transmembrane</keyword>
<evidence type="ECO:0000256" key="1">
    <source>
        <dbReference type="SAM" id="Phobius"/>
    </source>
</evidence>